<comment type="function">
    <text evidence="9">Catalyzes the transfer of an acetyl group from acetyl-CoA to the 6'-amino group of aminoglycoside molecules conferring resistance to antibiotics containing the purpurosamine ring.</text>
</comment>
<evidence type="ECO:0000256" key="4">
    <source>
        <dbReference type="ARBA" id="ARBA00022679"/>
    </source>
</evidence>
<dbReference type="InterPro" id="IPR024170">
    <property type="entry name" value="Aminoglycoside_N6-AcTrfrase"/>
</dbReference>
<dbReference type="InterPro" id="IPR050832">
    <property type="entry name" value="Bact_Acetyltransf"/>
</dbReference>
<feature type="domain" description="N-acetyltransferase" evidence="10">
    <location>
        <begin position="1"/>
        <end position="150"/>
    </location>
</feature>
<dbReference type="EMBL" id="JACGDE010000008">
    <property type="protein sequence ID" value="MBA6065881.1"/>
    <property type="molecule type" value="Genomic_DNA"/>
</dbReference>
<sequence>MIQPCTDPGSPAWLHLRSALWPDSAATDHLAEMVDIAGRPATFVALLAYDEQGRAQGLAEASVRHDYVNGSNTSPVAYLEGVFVEQASRGQGVARQLIAAVERWADGKGCRELASDAALDNLGSQRMHAALGFAETERVVYFLKPVAPLD</sequence>
<dbReference type="CDD" id="cd04301">
    <property type="entry name" value="NAT_SF"/>
    <property type="match status" value="1"/>
</dbReference>
<name>A0A7W2JVE6_9PSED</name>
<accession>A0A7W2JVE6</accession>
<evidence type="ECO:0000256" key="5">
    <source>
        <dbReference type="ARBA" id="ARBA00023251"/>
    </source>
</evidence>
<dbReference type="Gene3D" id="3.40.630.30">
    <property type="match status" value="1"/>
</dbReference>
<comment type="catalytic activity">
    <reaction evidence="8 9">
        <text>kanamycin B + acetyl-CoA = N(6')-acetylkanamycin B + CoA + H(+)</text>
        <dbReference type="Rhea" id="RHEA:16449"/>
        <dbReference type="ChEBI" id="CHEBI:15378"/>
        <dbReference type="ChEBI" id="CHEBI:57287"/>
        <dbReference type="ChEBI" id="CHEBI:57288"/>
        <dbReference type="ChEBI" id="CHEBI:58390"/>
        <dbReference type="ChEBI" id="CHEBI:58549"/>
        <dbReference type="EC" id="2.3.1.82"/>
    </reaction>
</comment>
<evidence type="ECO:0000256" key="8">
    <source>
        <dbReference type="ARBA" id="ARBA00048923"/>
    </source>
</evidence>
<keyword evidence="5 9" id="KW-0046">Antibiotic resistance</keyword>
<evidence type="ECO:0000259" key="10">
    <source>
        <dbReference type="PROSITE" id="PS51186"/>
    </source>
</evidence>
<dbReference type="AlphaFoldDB" id="A0A7W2JVE6"/>
<dbReference type="EC" id="2.3.1.82" evidence="2 9"/>
<comment type="subunit">
    <text evidence="1 9">Homodimer.</text>
</comment>
<evidence type="ECO:0000313" key="11">
    <source>
        <dbReference type="EMBL" id="MBA6065881.1"/>
    </source>
</evidence>
<evidence type="ECO:0000256" key="3">
    <source>
        <dbReference type="ARBA" id="ARBA00017677"/>
    </source>
</evidence>
<dbReference type="PROSITE" id="PS51186">
    <property type="entry name" value="GNAT"/>
    <property type="match status" value="1"/>
</dbReference>
<evidence type="ECO:0000313" key="14">
    <source>
        <dbReference type="Proteomes" id="UP000825591"/>
    </source>
</evidence>
<keyword evidence="6 9" id="KW-0012">Acyltransferase</keyword>
<dbReference type="Proteomes" id="UP000825591">
    <property type="component" value="Chromosome"/>
</dbReference>
<dbReference type="GO" id="GO:0047663">
    <property type="term" value="F:aminoglycoside 6'-N-acetyltransferase activity"/>
    <property type="evidence" value="ECO:0007669"/>
    <property type="project" value="UniProtKB-EC"/>
</dbReference>
<keyword evidence="14" id="KW-1185">Reference proteome</keyword>
<dbReference type="InterPro" id="IPR000182">
    <property type="entry name" value="GNAT_dom"/>
</dbReference>
<organism evidence="11 13">
    <name type="scientific">Pseudomonas mosselii</name>
    <dbReference type="NCBI Taxonomy" id="78327"/>
    <lineage>
        <taxon>Bacteria</taxon>
        <taxon>Pseudomonadati</taxon>
        <taxon>Pseudomonadota</taxon>
        <taxon>Gammaproteobacteria</taxon>
        <taxon>Pseudomonadales</taxon>
        <taxon>Pseudomonadaceae</taxon>
        <taxon>Pseudomonas</taxon>
    </lineage>
</organism>
<dbReference type="GO" id="GO:0046677">
    <property type="term" value="P:response to antibiotic"/>
    <property type="evidence" value="ECO:0007669"/>
    <property type="project" value="UniProtKB-KW"/>
</dbReference>
<reference evidence="11 13" key="1">
    <citation type="submission" date="2020-07" db="EMBL/GenBank/DDBJ databases">
        <title>Diversity of carbapenemase encoding genes among Pseudomonas putida group clinical isolates in a tertiary Brazilian hospital.</title>
        <authorList>
            <person name="Alberto-Lei F."/>
            <person name="Nodari C.S."/>
            <person name="Streling A.P."/>
            <person name="Paulino J.T."/>
            <person name="Bessa-Neto F.O."/>
            <person name="Cayo R."/>
            <person name="Gales A.C."/>
        </authorList>
    </citation>
    <scope>NUCLEOTIDE SEQUENCE [LARGE SCALE GENOMIC DNA]</scope>
    <source>
        <strain evidence="11 13">14802</strain>
    </source>
</reference>
<evidence type="ECO:0000256" key="9">
    <source>
        <dbReference type="PIRNR" id="PIRNR000452"/>
    </source>
</evidence>
<evidence type="ECO:0000313" key="13">
    <source>
        <dbReference type="Proteomes" id="UP000541770"/>
    </source>
</evidence>
<dbReference type="SUPFAM" id="SSF55729">
    <property type="entry name" value="Acyl-CoA N-acyltransferases (Nat)"/>
    <property type="match status" value="1"/>
</dbReference>
<protein>
    <recommendedName>
        <fullName evidence="3 9">Aminoglycoside N(6')-acetyltransferase type 1</fullName>
        <ecNumber evidence="2 9">2.3.1.82</ecNumber>
    </recommendedName>
    <alternativeName>
        <fullName evidence="7 9">Aminoglycoside resistance protein</fullName>
    </alternativeName>
</protein>
<dbReference type="PIRSF" id="PIRSF000452">
    <property type="entry name" value="6-N-acetyltransf"/>
    <property type="match status" value="1"/>
</dbReference>
<dbReference type="EMBL" id="CP081966">
    <property type="protein sequence ID" value="QZP25331.1"/>
    <property type="molecule type" value="Genomic_DNA"/>
</dbReference>
<dbReference type="Proteomes" id="UP000541770">
    <property type="component" value="Unassembled WGS sequence"/>
</dbReference>
<dbReference type="RefSeq" id="WP_051555778.1">
    <property type="nucleotide sequence ID" value="NZ_BQIT01000004.1"/>
</dbReference>
<evidence type="ECO:0000256" key="1">
    <source>
        <dbReference type="ARBA" id="ARBA00011738"/>
    </source>
</evidence>
<dbReference type="InterPro" id="IPR016181">
    <property type="entry name" value="Acyl_CoA_acyltransferase"/>
</dbReference>
<dbReference type="PANTHER" id="PTHR43877">
    <property type="entry name" value="AMINOALKYLPHOSPHONATE N-ACETYLTRANSFERASE-RELATED-RELATED"/>
    <property type="match status" value="1"/>
</dbReference>
<evidence type="ECO:0000256" key="6">
    <source>
        <dbReference type="ARBA" id="ARBA00023315"/>
    </source>
</evidence>
<keyword evidence="4 9" id="KW-0808">Transferase</keyword>
<evidence type="ECO:0000256" key="2">
    <source>
        <dbReference type="ARBA" id="ARBA00012888"/>
    </source>
</evidence>
<proteinExistence type="predicted"/>
<dbReference type="NCBIfam" id="NF043067">
    <property type="entry name" value="AAC_6p_group_E"/>
    <property type="match status" value="1"/>
</dbReference>
<evidence type="ECO:0000256" key="7">
    <source>
        <dbReference type="ARBA" id="ARBA00029660"/>
    </source>
</evidence>
<dbReference type="Pfam" id="PF00583">
    <property type="entry name" value="Acetyltransf_1"/>
    <property type="match status" value="1"/>
</dbReference>
<evidence type="ECO:0000313" key="12">
    <source>
        <dbReference type="EMBL" id="QZP25331.1"/>
    </source>
</evidence>
<dbReference type="PANTHER" id="PTHR43877:SF2">
    <property type="entry name" value="AMINOALKYLPHOSPHONATE N-ACETYLTRANSFERASE-RELATED"/>
    <property type="match status" value="1"/>
</dbReference>
<gene>
    <name evidence="11" type="ORF">H4C75_14050</name>
    <name evidence="12" type="ORF">K5H97_21280</name>
</gene>
<reference evidence="12 14" key="2">
    <citation type="submission" date="2021-08" db="EMBL/GenBank/DDBJ databases">
        <title>Bactericidal Effect of Pseudomonas oryziphila sp. nov., a novel Pseudomonas Species Against Xanthomonas oryzae Reduces Disease Severity of Bacterial Leaf Streak of Rice.</title>
        <authorList>
            <person name="Yang R."/>
            <person name="Li S."/>
            <person name="Li Y."/>
            <person name="Yan Y."/>
            <person name="Fang Y."/>
            <person name="Zou L."/>
            <person name="Chen G."/>
        </authorList>
    </citation>
    <scope>NUCLEOTIDE SEQUENCE [LARGE SCALE GENOMIC DNA]</scope>
    <source>
        <strain evidence="12 14">DSM 17497</strain>
    </source>
</reference>